<dbReference type="AlphaFoldDB" id="A0A2A2D4T5"/>
<dbReference type="PROSITE" id="PS51257">
    <property type="entry name" value="PROKAR_LIPOPROTEIN"/>
    <property type="match status" value="1"/>
</dbReference>
<keyword evidence="2" id="KW-0732">Signal</keyword>
<dbReference type="PANTHER" id="PTHR39335:SF1">
    <property type="entry name" value="BLL4220 PROTEIN"/>
    <property type="match status" value="1"/>
</dbReference>
<organism evidence="3 4">
    <name type="scientific">Streptomyces albireticuli</name>
    <dbReference type="NCBI Taxonomy" id="1940"/>
    <lineage>
        <taxon>Bacteria</taxon>
        <taxon>Bacillati</taxon>
        <taxon>Actinomycetota</taxon>
        <taxon>Actinomycetes</taxon>
        <taxon>Kitasatosporales</taxon>
        <taxon>Streptomycetaceae</taxon>
        <taxon>Streptomyces</taxon>
    </lineage>
</organism>
<feature type="compositionally biased region" description="Low complexity" evidence="1">
    <location>
        <begin position="54"/>
        <end position="66"/>
    </location>
</feature>
<dbReference type="GO" id="GO:0043448">
    <property type="term" value="P:alkane catabolic process"/>
    <property type="evidence" value="ECO:0007669"/>
    <property type="project" value="TreeGrafter"/>
</dbReference>
<dbReference type="Proteomes" id="UP000218944">
    <property type="component" value="Unassembled WGS sequence"/>
</dbReference>
<accession>A0A2A2D4T5</accession>
<feature type="signal peptide" evidence="2">
    <location>
        <begin position="1"/>
        <end position="21"/>
    </location>
</feature>
<keyword evidence="4" id="KW-1185">Reference proteome</keyword>
<feature type="region of interest" description="Disordered" evidence="1">
    <location>
        <begin position="163"/>
        <end position="221"/>
    </location>
</feature>
<evidence type="ECO:0000256" key="1">
    <source>
        <dbReference type="SAM" id="MobiDB-lite"/>
    </source>
</evidence>
<gene>
    <name evidence="3" type="ORF">CK936_24185</name>
</gene>
<evidence type="ECO:0000313" key="3">
    <source>
        <dbReference type="EMBL" id="PAU46446.1"/>
    </source>
</evidence>
<feature type="region of interest" description="Disordered" evidence="1">
    <location>
        <begin position="23"/>
        <end position="83"/>
    </location>
</feature>
<feature type="chain" id="PRO_5038552670" description="Lipoprotein" evidence="2">
    <location>
        <begin position="22"/>
        <end position="337"/>
    </location>
</feature>
<name>A0A2A2D4T5_9ACTN</name>
<dbReference type="InterPro" id="IPR005297">
    <property type="entry name" value="Lipoprotein_repeat"/>
</dbReference>
<evidence type="ECO:0000256" key="2">
    <source>
        <dbReference type="SAM" id="SignalP"/>
    </source>
</evidence>
<dbReference type="PANTHER" id="PTHR39335">
    <property type="entry name" value="BLL4220 PROTEIN"/>
    <property type="match status" value="1"/>
</dbReference>
<dbReference type="NCBIfam" id="NF040526">
    <property type="entry name" value="SCO0930_lipo"/>
    <property type="match status" value="1"/>
</dbReference>
<evidence type="ECO:0000313" key="4">
    <source>
        <dbReference type="Proteomes" id="UP000218944"/>
    </source>
</evidence>
<sequence length="337" mass="34464">MNKRQVSLASAAVTVVLLTAACEGGGGSSATDDYGKAPAGNSSKIDDGYGSGGSSSSDPSAPASEGTRSAEAGRLAVRDAPGIGSVVADAKGRTLYRFDKDTAGPSASRCDGDCAKAWPPVPADDASATSGIGAALGEVERADGTRQLTLAGWPVYRYVKDTTPGDTKGQGVGGTWNAFAPDGKKAGGKPADGPDASKPADAPDDAPNPAGRAKPAAEGVSVNDDRTLGKILVDGRGRTLYRFDKDSAWPMKFACADACLDTWKPAKPVEKSAVRGVPEKLITTVTRPDGTKQLAVDCWPVYWFTGDKKPGDTQGQGKQGLWFAVDDQGGKVTTPAG</sequence>
<comment type="caution">
    <text evidence="3">The sequence shown here is derived from an EMBL/GenBank/DDBJ whole genome shotgun (WGS) entry which is preliminary data.</text>
</comment>
<dbReference type="EMBL" id="NSJV01000455">
    <property type="protein sequence ID" value="PAU46446.1"/>
    <property type="molecule type" value="Genomic_DNA"/>
</dbReference>
<dbReference type="RefSeq" id="WP_095583080.1">
    <property type="nucleotide sequence ID" value="NZ_JAJQQS010000010.1"/>
</dbReference>
<proteinExistence type="predicted"/>
<evidence type="ECO:0008006" key="5">
    <source>
        <dbReference type="Google" id="ProtNLM"/>
    </source>
</evidence>
<protein>
    <recommendedName>
        <fullName evidence="5">Lipoprotein</fullName>
    </recommendedName>
</protein>
<reference evidence="3 4" key="1">
    <citation type="submission" date="2017-08" db="EMBL/GenBank/DDBJ databases">
        <title>Genome sequence of Streptomyces albireticuli NRRL B-1670.</title>
        <authorList>
            <person name="Graham D.E."/>
            <person name="Mahan K.M."/>
            <person name="Klingeman D.M."/>
            <person name="Hettich R.L."/>
            <person name="Parry R.J."/>
            <person name="Spain J.C."/>
        </authorList>
    </citation>
    <scope>NUCLEOTIDE SEQUENCE [LARGE SCALE GENOMIC DNA]</scope>
    <source>
        <strain evidence="3 4">NRRL B-1670</strain>
    </source>
</reference>
<dbReference type="InterPro" id="IPR047910">
    <property type="entry name" value="SCO0930-like"/>
</dbReference>
<dbReference type="Pfam" id="PF03640">
    <property type="entry name" value="Lipoprotein_15"/>
    <property type="match status" value="4"/>
</dbReference>
<feature type="compositionally biased region" description="Low complexity" evidence="1">
    <location>
        <begin position="188"/>
        <end position="210"/>
    </location>
</feature>